<accession>A0A0D0YWT6</accession>
<evidence type="ECO:0000313" key="3">
    <source>
        <dbReference type="EMBL" id="KIS03709.1"/>
    </source>
</evidence>
<evidence type="ECO:0000259" key="2">
    <source>
        <dbReference type="PROSITE" id="PS51459"/>
    </source>
</evidence>
<evidence type="ECO:0000313" key="4">
    <source>
        <dbReference type="Proteomes" id="UP000032279"/>
    </source>
</evidence>
<sequence>MDNTALARFITSLGSLNGYGSTLAQTKKALDLRSSQPLNQHGEDVAIFEDTLKGIAAVKEKGFSVDGIIAINSAFDSPSDEQPNWPGHLRNAYYNEDDRIGITIDQSAKETYFPPEIVRRDDLQKIVDNYKKSPKKEKDAWKVFADLSKLQPFQDGNKRTALIAANAAYGTFEKENYLVLPFNDLDRGEFTISLMRYYDAKNPTDEAKYLDKMVDLLPSDRERELHRPIISDKSQGKTRVARVKPQFRNVENKKSKESTNPKIESKQVKSPFSPLRHDRGLKR</sequence>
<reference evidence="3 4" key="1">
    <citation type="submission" date="2013-08" db="EMBL/GenBank/DDBJ databases">
        <title>Lactobacillus wasatchii sp. WDC04, a late gas producing bacteria isolated from aged chedder cheese.</title>
        <authorList>
            <person name="Oberg C.J."/>
            <person name="Culumber M."/>
            <person name="McMahon D.J."/>
            <person name="Broadbent J.R."/>
            <person name="Oberg T.S."/>
            <person name="Ortaki F."/>
        </authorList>
    </citation>
    <scope>NUCLEOTIDE SEQUENCE [LARGE SCALE GENOMIC DNA]</scope>
    <source>
        <strain evidence="3 4">WDC04</strain>
    </source>
</reference>
<feature type="region of interest" description="Disordered" evidence="1">
    <location>
        <begin position="225"/>
        <end position="283"/>
    </location>
</feature>
<dbReference type="SUPFAM" id="SSF140931">
    <property type="entry name" value="Fic-like"/>
    <property type="match status" value="1"/>
</dbReference>
<evidence type="ECO:0000256" key="1">
    <source>
        <dbReference type="SAM" id="MobiDB-lite"/>
    </source>
</evidence>
<proteinExistence type="predicted"/>
<gene>
    <name evidence="3" type="ORF">WDC_0703</name>
</gene>
<dbReference type="RefSeq" id="WP_225349611.1">
    <property type="nucleotide sequence ID" value="NZ_AWTT01000012.1"/>
</dbReference>
<dbReference type="InterPro" id="IPR003812">
    <property type="entry name" value="Fido"/>
</dbReference>
<dbReference type="Pfam" id="PF02661">
    <property type="entry name" value="Fic"/>
    <property type="match status" value="1"/>
</dbReference>
<dbReference type="EMBL" id="AWTT01000012">
    <property type="protein sequence ID" value="KIS03709.1"/>
    <property type="molecule type" value="Genomic_DNA"/>
</dbReference>
<organism evidence="3 4">
    <name type="scientific">Paucilactobacillus wasatchensis</name>
    <dbReference type="NCBI Taxonomy" id="1335616"/>
    <lineage>
        <taxon>Bacteria</taxon>
        <taxon>Bacillati</taxon>
        <taxon>Bacillota</taxon>
        <taxon>Bacilli</taxon>
        <taxon>Lactobacillales</taxon>
        <taxon>Lactobacillaceae</taxon>
        <taxon>Paucilactobacillus</taxon>
    </lineage>
</organism>
<feature type="domain" description="Fido" evidence="2">
    <location>
        <begin position="63"/>
        <end position="212"/>
    </location>
</feature>
<name>A0A0D0YWT6_9LACO</name>
<dbReference type="STRING" id="1335616.WDC_0703"/>
<keyword evidence="4" id="KW-1185">Reference proteome</keyword>
<dbReference type="Proteomes" id="UP000032279">
    <property type="component" value="Unassembled WGS sequence"/>
</dbReference>
<comment type="caution">
    <text evidence="3">The sequence shown here is derived from an EMBL/GenBank/DDBJ whole genome shotgun (WGS) entry which is preliminary data.</text>
</comment>
<protein>
    <recommendedName>
        <fullName evidence="2">Fido domain-containing protein</fullName>
    </recommendedName>
</protein>
<dbReference type="PROSITE" id="PS51459">
    <property type="entry name" value="FIDO"/>
    <property type="match status" value="1"/>
</dbReference>
<feature type="compositionally biased region" description="Basic and acidic residues" evidence="1">
    <location>
        <begin position="250"/>
        <end position="267"/>
    </location>
</feature>
<dbReference type="InterPro" id="IPR036597">
    <property type="entry name" value="Fido-like_dom_sf"/>
</dbReference>
<dbReference type="AlphaFoldDB" id="A0A0D0YWT6"/>
<dbReference type="Gene3D" id="1.10.3290.10">
    <property type="entry name" value="Fido-like domain"/>
    <property type="match status" value="1"/>
</dbReference>
<dbReference type="PATRIC" id="fig|1335616.4.peg.699"/>